<protein>
    <submittedName>
        <fullName evidence="2">Uncharacterized protein</fullName>
    </submittedName>
</protein>
<proteinExistence type="predicted"/>
<name>A0AAV9TYF2_9PEZI</name>
<evidence type="ECO:0000256" key="1">
    <source>
        <dbReference type="SAM" id="MobiDB-lite"/>
    </source>
</evidence>
<evidence type="ECO:0000313" key="3">
    <source>
        <dbReference type="Proteomes" id="UP001375240"/>
    </source>
</evidence>
<organism evidence="2 3">
    <name type="scientific">Orbilia brochopaga</name>
    <dbReference type="NCBI Taxonomy" id="3140254"/>
    <lineage>
        <taxon>Eukaryota</taxon>
        <taxon>Fungi</taxon>
        <taxon>Dikarya</taxon>
        <taxon>Ascomycota</taxon>
        <taxon>Pezizomycotina</taxon>
        <taxon>Orbiliomycetes</taxon>
        <taxon>Orbiliales</taxon>
        <taxon>Orbiliaceae</taxon>
        <taxon>Orbilia</taxon>
    </lineage>
</organism>
<dbReference type="AlphaFoldDB" id="A0AAV9TYF2"/>
<feature type="compositionally biased region" description="Acidic residues" evidence="1">
    <location>
        <begin position="1"/>
        <end position="11"/>
    </location>
</feature>
<feature type="compositionally biased region" description="Basic and acidic residues" evidence="1">
    <location>
        <begin position="381"/>
        <end position="399"/>
    </location>
</feature>
<sequence>MTDTMDLDETGEPVPSFGTRATVAPKDFHRDLQRAVVFSLEEGMNTKAIDLLCQVSYAGISTPAKPGVKKEIAVPPPEVLSILTTISLHPAFTTRRTGTLQLDAALKASRYIRTIIRLAGATNCHLQQAWRFKRSIDGPAASDDEANTRRRTRNRNVVKAPPVGRRGKRAAAAEIDTAPFANLPIANEESLFRLSDDIWAVIGWAMVCSCRYPKRWDLWRDFLDLLLETLEADFKERLDAAETPEDMDLEGSLANTIGFLPDMVGGAGYKRIVRAIFANGSDKSRNEWTPVFPKETKKPPRSNGIKDWQATLDSGLQSGKSRQQNDVYTAIRKNAEKMKDIRLNIDESSDAYRDFRAELARKGAFGDGFDADREESEDEDDRHHDTGDTQLDDKAHPETDEHAMEVWGGIDSIVMRLKFMSLISYLFAHDSQTLECFYSEYVDCLRCMSVKQMSLFTSPAIYTAAYTPFRASLLTRTLQHSMVWQPRNGWQTDVVTEETLREYYLPHHARGNDVEAQVRMATLVEYLARLWHVQEGISWDEGLQAAVDAGIAARREKAEAAAGRRKKAPTAVDKQMLSMLGMAEMRLQFLVQSAKNATITQQNMAS</sequence>
<feature type="region of interest" description="Disordered" evidence="1">
    <location>
        <begin position="287"/>
        <end position="307"/>
    </location>
</feature>
<keyword evidence="3" id="KW-1185">Reference proteome</keyword>
<accession>A0AAV9TYF2</accession>
<feature type="region of interest" description="Disordered" evidence="1">
    <location>
        <begin position="366"/>
        <end position="399"/>
    </location>
</feature>
<dbReference type="EMBL" id="JAVHNQ010000019">
    <property type="protein sequence ID" value="KAK6329753.1"/>
    <property type="molecule type" value="Genomic_DNA"/>
</dbReference>
<feature type="region of interest" description="Disordered" evidence="1">
    <location>
        <begin position="1"/>
        <end position="20"/>
    </location>
</feature>
<evidence type="ECO:0000313" key="2">
    <source>
        <dbReference type="EMBL" id="KAK6329753.1"/>
    </source>
</evidence>
<reference evidence="2 3" key="1">
    <citation type="submission" date="2019-10" db="EMBL/GenBank/DDBJ databases">
        <authorList>
            <person name="Palmer J.M."/>
        </authorList>
    </citation>
    <scope>NUCLEOTIDE SEQUENCE [LARGE SCALE GENOMIC DNA]</scope>
    <source>
        <strain evidence="2 3">TWF696</strain>
    </source>
</reference>
<gene>
    <name evidence="2" type="ORF">TWF696_003617</name>
</gene>
<comment type="caution">
    <text evidence="2">The sequence shown here is derived from an EMBL/GenBank/DDBJ whole genome shotgun (WGS) entry which is preliminary data.</text>
</comment>
<dbReference type="Proteomes" id="UP001375240">
    <property type="component" value="Unassembled WGS sequence"/>
</dbReference>